<reference evidence="3 4" key="1">
    <citation type="submission" date="2016-10" db="EMBL/GenBank/DDBJ databases">
        <authorList>
            <person name="Varghese N."/>
            <person name="Submissions S."/>
        </authorList>
    </citation>
    <scope>NUCLEOTIDE SEQUENCE [LARGE SCALE GENOMIC DNA]</scope>
    <source>
        <strain evidence="3 4">DSM 1361</strain>
    </source>
</reference>
<keyword evidence="4" id="KW-1185">Reference proteome</keyword>
<protein>
    <submittedName>
        <fullName evidence="3">Phenylacetate-CoA ligase</fullName>
    </submittedName>
</protein>
<dbReference type="AlphaFoldDB" id="A0A662ZK83"/>
<dbReference type="Pfam" id="PF14535">
    <property type="entry name" value="AMP-binding_C_2"/>
    <property type="match status" value="1"/>
</dbReference>
<dbReference type="CDD" id="cd05913">
    <property type="entry name" value="PaaK"/>
    <property type="match status" value="1"/>
</dbReference>
<dbReference type="InterPro" id="IPR045851">
    <property type="entry name" value="AMP-bd_C_sf"/>
</dbReference>
<dbReference type="OrthoDB" id="580775at2"/>
<name>A0A662ZK83_9GAMM</name>
<dbReference type="InterPro" id="IPR028154">
    <property type="entry name" value="AMP-dep_Lig_C"/>
</dbReference>
<dbReference type="Gene3D" id="3.30.300.30">
    <property type="match status" value="1"/>
</dbReference>
<dbReference type="EMBL" id="FOXF01000039">
    <property type="protein sequence ID" value="SFP58147.1"/>
    <property type="molecule type" value="Genomic_DNA"/>
</dbReference>
<dbReference type="Proteomes" id="UP000243745">
    <property type="component" value="Unassembled WGS sequence"/>
</dbReference>
<dbReference type="InterPro" id="IPR000873">
    <property type="entry name" value="AMP-dep_synth/lig_dom"/>
</dbReference>
<feature type="domain" description="AMP-dependent ligase C-terminal" evidence="2">
    <location>
        <begin position="348"/>
        <end position="441"/>
    </location>
</feature>
<gene>
    <name evidence="3" type="ORF">SAMN02910344_01782</name>
</gene>
<organism evidence="3 4">
    <name type="scientific">Ruminobacter amylophilus</name>
    <dbReference type="NCBI Taxonomy" id="867"/>
    <lineage>
        <taxon>Bacteria</taxon>
        <taxon>Pseudomonadati</taxon>
        <taxon>Pseudomonadota</taxon>
        <taxon>Gammaproteobacteria</taxon>
        <taxon>Aeromonadales</taxon>
        <taxon>Succinivibrionaceae</taxon>
        <taxon>Ruminobacter</taxon>
    </lineage>
</organism>
<evidence type="ECO:0000259" key="1">
    <source>
        <dbReference type="Pfam" id="PF00501"/>
    </source>
</evidence>
<proteinExistence type="predicted"/>
<dbReference type="Gene3D" id="3.40.50.12780">
    <property type="entry name" value="N-terminal domain of ligase-like"/>
    <property type="match status" value="1"/>
</dbReference>
<dbReference type="Pfam" id="PF00501">
    <property type="entry name" value="AMP-binding"/>
    <property type="match status" value="1"/>
</dbReference>
<evidence type="ECO:0000259" key="2">
    <source>
        <dbReference type="Pfam" id="PF14535"/>
    </source>
</evidence>
<dbReference type="RefSeq" id="WP_093142953.1">
    <property type="nucleotide sequence ID" value="NZ_FOXF01000039.1"/>
</dbReference>
<dbReference type="GO" id="GO:0010124">
    <property type="term" value="P:phenylacetate catabolic process"/>
    <property type="evidence" value="ECO:0007669"/>
    <property type="project" value="InterPro"/>
</dbReference>
<dbReference type="PANTHER" id="PTHR43845:SF1">
    <property type="entry name" value="BLR5969 PROTEIN"/>
    <property type="match status" value="1"/>
</dbReference>
<accession>A0A662ZK83</accession>
<evidence type="ECO:0000313" key="4">
    <source>
        <dbReference type="Proteomes" id="UP000243745"/>
    </source>
</evidence>
<dbReference type="InterPro" id="IPR042099">
    <property type="entry name" value="ANL_N_sf"/>
</dbReference>
<sequence>MAEIQKERKYWDEHIETMPREELEKLQLERLKETVKFAYENSPYYKRSFDAAGLKPEDIHELSDLSKFPFIDKKTERETQGVGSFLGELCCVPEEEVIFISSSSGSTGVPTISPFTKEDFDEFQNTESRWFWQVGMRPKDRYIHALNFSLYVGGPDVIGAQNLGALCIWGGTLPSERLLFVLKTYQPTIIWTSPSYAWYLGETAKKHGIDPKKDLSIRTIIVAGEMGGSIDTTRKAIEDLWGAKVYDFYGLSDIYGACAAMCDAKDGLHIAEDQIYVETVDIHTGKIIPNGEVGELVYTTLRKKARPMIRFRTGDIGRIDQTKCSCGRTHGRIHILGRKDDMFIVSAVNVFPSDIEAVIRGIDGITGEYLVRIYEKDLTCKYNVEVEKNSDNPESDEDLAARVSAAIKARVGVKPAKVVIHPDGALNTRSEHKSKRIIDERSLSYNI</sequence>
<keyword evidence="3" id="KW-0436">Ligase</keyword>
<dbReference type="SUPFAM" id="SSF56801">
    <property type="entry name" value="Acetyl-CoA synthetase-like"/>
    <property type="match status" value="1"/>
</dbReference>
<feature type="domain" description="AMP-dependent synthetase/ligase" evidence="1">
    <location>
        <begin position="89"/>
        <end position="298"/>
    </location>
</feature>
<dbReference type="InterPro" id="IPR011880">
    <property type="entry name" value="PA_CoA_ligase"/>
</dbReference>
<dbReference type="GO" id="GO:0047475">
    <property type="term" value="F:phenylacetate-CoA ligase activity"/>
    <property type="evidence" value="ECO:0007669"/>
    <property type="project" value="InterPro"/>
</dbReference>
<dbReference type="PANTHER" id="PTHR43845">
    <property type="entry name" value="BLR5969 PROTEIN"/>
    <property type="match status" value="1"/>
</dbReference>
<evidence type="ECO:0000313" key="3">
    <source>
        <dbReference type="EMBL" id="SFP58147.1"/>
    </source>
</evidence>